<sequence>MQIDGFVPVDRAIALEEGVTFHYPTPYGDVTIISKIAGDDNEEFTQAFAKVWQRHQREAKLGQIDPAKQFADIVRLYATTVVLRWSTTAKSGGKAIETTDDNFVAMMETPAFRRVFALFQEDCGDLANFRKAQEDEAAKN</sequence>
<dbReference type="Proteomes" id="UP000078551">
    <property type="component" value="Chromosome"/>
</dbReference>
<dbReference type="EMBL" id="CP013568">
    <property type="protein sequence ID" value="ANL84678.1"/>
    <property type="molecule type" value="Genomic_DNA"/>
</dbReference>
<dbReference type="RefSeq" id="WP_064832582.1">
    <property type="nucleotide sequence ID" value="NZ_CP013568.1"/>
</dbReference>
<name>A0ABN4QKY5_9HYPH</name>
<accession>A0ABN4QKY5</accession>
<organism evidence="1 2">
    <name type="scientific">Rhizobium phaseoli</name>
    <dbReference type="NCBI Taxonomy" id="396"/>
    <lineage>
        <taxon>Bacteria</taxon>
        <taxon>Pseudomonadati</taxon>
        <taxon>Pseudomonadota</taxon>
        <taxon>Alphaproteobacteria</taxon>
        <taxon>Hyphomicrobiales</taxon>
        <taxon>Rhizobiaceae</taxon>
        <taxon>Rhizobium/Agrobacterium group</taxon>
        <taxon>Rhizobium</taxon>
    </lineage>
</organism>
<gene>
    <name evidence="1" type="ORF">AMC81_CH01897</name>
</gene>
<keyword evidence="2" id="KW-1185">Reference proteome</keyword>
<protein>
    <submittedName>
        <fullName evidence="1">Uncharacterized protein</fullName>
    </submittedName>
</protein>
<evidence type="ECO:0000313" key="1">
    <source>
        <dbReference type="EMBL" id="ANL84678.1"/>
    </source>
</evidence>
<proteinExistence type="predicted"/>
<reference evidence="1 2" key="1">
    <citation type="submission" date="2015-11" db="EMBL/GenBank/DDBJ databases">
        <title>The limits of bacterial species coexistence and the symbiotic plasmid transference in sympatric Rhizobium populations.</title>
        <authorList>
            <person name="Perez-Carrascal O.M."/>
            <person name="VanInsberghe D."/>
            <person name="Juarez S."/>
            <person name="Polz M.F."/>
            <person name="Vinuesa P."/>
            <person name="Gonzalez V."/>
        </authorList>
    </citation>
    <scope>NUCLEOTIDE SEQUENCE [LARGE SCALE GENOMIC DNA]</scope>
    <source>
        <strain evidence="1 2">N771</strain>
    </source>
</reference>
<evidence type="ECO:0000313" key="2">
    <source>
        <dbReference type="Proteomes" id="UP000078551"/>
    </source>
</evidence>